<comment type="caution">
    <text evidence="3">The sequence shown here is derived from an EMBL/GenBank/DDBJ whole genome shotgun (WGS) entry which is preliminary data.</text>
</comment>
<protein>
    <submittedName>
        <fullName evidence="3">Uncharacterized protein</fullName>
    </submittedName>
</protein>
<feature type="region of interest" description="Disordered" evidence="2">
    <location>
        <begin position="1"/>
        <end position="44"/>
    </location>
</feature>
<evidence type="ECO:0000256" key="2">
    <source>
        <dbReference type="SAM" id="MobiDB-lite"/>
    </source>
</evidence>
<organism evidence="3 4">
    <name type="scientific">Steinernema hermaphroditum</name>
    <dbReference type="NCBI Taxonomy" id="289476"/>
    <lineage>
        <taxon>Eukaryota</taxon>
        <taxon>Metazoa</taxon>
        <taxon>Ecdysozoa</taxon>
        <taxon>Nematoda</taxon>
        <taxon>Chromadorea</taxon>
        <taxon>Rhabditida</taxon>
        <taxon>Tylenchina</taxon>
        <taxon>Panagrolaimomorpha</taxon>
        <taxon>Strongyloidoidea</taxon>
        <taxon>Steinernematidae</taxon>
        <taxon>Steinernema</taxon>
    </lineage>
</organism>
<dbReference type="AlphaFoldDB" id="A0AA39H469"/>
<keyword evidence="1" id="KW-0175">Coiled coil</keyword>
<reference evidence="3" key="1">
    <citation type="submission" date="2023-06" db="EMBL/GenBank/DDBJ databases">
        <title>Genomic analysis of the entomopathogenic nematode Steinernema hermaphroditum.</title>
        <authorList>
            <person name="Schwarz E.M."/>
            <person name="Heppert J.K."/>
            <person name="Baniya A."/>
            <person name="Schwartz H.T."/>
            <person name="Tan C.-H."/>
            <person name="Antoshechkin I."/>
            <person name="Sternberg P.W."/>
            <person name="Goodrich-Blair H."/>
            <person name="Dillman A.R."/>
        </authorList>
    </citation>
    <scope>NUCLEOTIDE SEQUENCE</scope>
    <source>
        <strain evidence="3">PS9179</strain>
        <tissue evidence="3">Whole animal</tissue>
    </source>
</reference>
<proteinExistence type="predicted"/>
<name>A0AA39H469_9BILA</name>
<feature type="compositionally biased region" description="Basic and acidic residues" evidence="2">
    <location>
        <begin position="296"/>
        <end position="310"/>
    </location>
</feature>
<keyword evidence="4" id="KW-1185">Reference proteome</keyword>
<evidence type="ECO:0000256" key="1">
    <source>
        <dbReference type="SAM" id="Coils"/>
    </source>
</evidence>
<dbReference type="EMBL" id="JAUCMV010000005">
    <property type="protein sequence ID" value="KAK0397963.1"/>
    <property type="molecule type" value="Genomic_DNA"/>
</dbReference>
<dbReference type="Proteomes" id="UP001175271">
    <property type="component" value="Unassembled WGS sequence"/>
</dbReference>
<feature type="region of interest" description="Disordered" evidence="2">
    <location>
        <begin position="224"/>
        <end position="357"/>
    </location>
</feature>
<feature type="compositionally biased region" description="Basic and acidic residues" evidence="2">
    <location>
        <begin position="224"/>
        <end position="274"/>
    </location>
</feature>
<evidence type="ECO:0000313" key="4">
    <source>
        <dbReference type="Proteomes" id="UP001175271"/>
    </source>
</evidence>
<feature type="coiled-coil region" evidence="1">
    <location>
        <begin position="155"/>
        <end position="185"/>
    </location>
</feature>
<gene>
    <name evidence="3" type="ORF">QR680_002360</name>
</gene>
<accession>A0AA39H469</accession>
<feature type="compositionally biased region" description="Polar residues" evidence="2">
    <location>
        <begin position="24"/>
        <end position="34"/>
    </location>
</feature>
<sequence>MAFESIQAIKQEFPESTSDEEQNYALSEPSSSQIRRIKEESPDTRALHIEEEMDPPITDHGFWTATTGTDYRKVKLCALKEGSLRNGSYGLDIDRLEEELRCNDRSIQIKREISAEMLDEQNASSSALHTIETSTQEGVQDDGDQLPVASGTEQLLQTANKIIQQNEQKKQLKELQRQAENSHMLGAGRLTAISSRFQGQSSSSGTVVFMKDLPESILENRELTILREDKPRGRPRESAEVRREKDRLRKQASRKKESEETKALRRQRDRERKATFRANLSDEELQRKNAMSAKYAAERRKNETDDEKQKRNAQNALRAALRRQNETSAQKEVRNEKNRLYMAKKRQRVTGGVDEER</sequence>
<evidence type="ECO:0000313" key="3">
    <source>
        <dbReference type="EMBL" id="KAK0397963.1"/>
    </source>
</evidence>
<feature type="compositionally biased region" description="Basic and acidic residues" evidence="2">
    <location>
        <begin position="323"/>
        <end position="339"/>
    </location>
</feature>